<evidence type="ECO:0000313" key="7">
    <source>
        <dbReference type="Proteomes" id="UP000293850"/>
    </source>
</evidence>
<dbReference type="AlphaFoldDB" id="A0A4P6WU13"/>
<dbReference type="PRINTS" id="PR00084">
    <property type="entry name" value="MTLDHDRGNASE"/>
</dbReference>
<dbReference type="Gene3D" id="1.10.1040.10">
    <property type="entry name" value="N-(1-d-carboxylethyl)-l-norvaline Dehydrogenase, domain 2"/>
    <property type="match status" value="1"/>
</dbReference>
<dbReference type="SUPFAM" id="SSF48179">
    <property type="entry name" value="6-phosphogluconate dehydrogenase C-terminal domain-like"/>
    <property type="match status" value="1"/>
</dbReference>
<evidence type="ECO:0000256" key="1">
    <source>
        <dbReference type="ARBA" id="ARBA00023002"/>
    </source>
</evidence>
<dbReference type="Pfam" id="PF01232">
    <property type="entry name" value="Mannitol_dh"/>
    <property type="match status" value="1"/>
</dbReference>
<feature type="domain" description="Mannitol dehydrogenase C-terminal" evidence="5">
    <location>
        <begin position="284"/>
        <end position="476"/>
    </location>
</feature>
<dbReference type="InterPro" id="IPR008927">
    <property type="entry name" value="6-PGluconate_DH-like_C_sf"/>
</dbReference>
<dbReference type="FunFam" id="3.40.50.720:FF:000129">
    <property type="entry name" value="D-mannonate oxidoreductase"/>
    <property type="match status" value="1"/>
</dbReference>
<dbReference type="InterPro" id="IPR050988">
    <property type="entry name" value="Mannitol_DH/Oxidoreductase"/>
</dbReference>
<proteinExistence type="inferred from homology"/>
<dbReference type="InterPro" id="IPR013131">
    <property type="entry name" value="Mannitol_DH_N"/>
</dbReference>
<dbReference type="InterPro" id="IPR013118">
    <property type="entry name" value="Mannitol_DH_C"/>
</dbReference>
<dbReference type="PANTHER" id="PTHR43362">
    <property type="entry name" value="MANNITOL DEHYDROGENASE DSF1-RELATED"/>
    <property type="match status" value="1"/>
</dbReference>
<dbReference type="GO" id="GO:0042840">
    <property type="term" value="P:D-glucuronate catabolic process"/>
    <property type="evidence" value="ECO:0007669"/>
    <property type="project" value="TreeGrafter"/>
</dbReference>
<sequence length="490" mass="54208">MEQNLANAQISTTRPRWDRSRMVSRIVHLGCGAFHRAHQALYTHHLLESSDCDWGICEVNLMPGNDATLIQNLKAQDLLYTVAERGAQNTELKIIGSMNEALHPEFDGGDAIIRAMARPETAIVSLTITEKGYCTDPASGELDLNHPFIQHDIVNPQSPKSAIGYIVEALALRREQGLKAFTVLSCDNVRENGHVAKAAVLGLAATRDPQLADWIAAHVTFPCTMVDRIVPAATDEALAQIAGQLGVYDPCAIACEPFRQWVIEDDFVNGRPDWDRVGAQFVEDVVPFEMMKLRMLNGSHSFLAYLGYLGGYETIADTMTNPAYRNAALALMLEEQAPTLSMPEGTDLAGYAELLIARFSNPSLKHRTWQIAMDGSQKLPQRLLDPIRLYLAQGDNYRRLALGVAGWMRYVSGIDEKGNPIEVVDPLAEQFRAIYQHYPSTGERIRALLAIDTIFGRDLRENTDFIEHVTAACQQLQSLGARAAVADLSH</sequence>
<dbReference type="EC" id="1.1.1.57" evidence="6"/>
<organism evidence="6 7">
    <name type="scientific">Citrobacter arsenatis</name>
    <dbReference type="NCBI Taxonomy" id="2546350"/>
    <lineage>
        <taxon>Bacteria</taxon>
        <taxon>Pseudomonadati</taxon>
        <taxon>Pseudomonadota</taxon>
        <taxon>Gammaproteobacteria</taxon>
        <taxon>Enterobacterales</taxon>
        <taxon>Enterobacteriaceae</taxon>
        <taxon>Citrobacter</taxon>
    </lineage>
</organism>
<dbReference type="Gene3D" id="3.40.50.720">
    <property type="entry name" value="NAD(P)-binding Rossmann-like Domain"/>
    <property type="match status" value="1"/>
</dbReference>
<dbReference type="NCBIfam" id="NF011611">
    <property type="entry name" value="PRK15037.1"/>
    <property type="match status" value="1"/>
</dbReference>
<evidence type="ECO:0000256" key="3">
    <source>
        <dbReference type="ARBA" id="ARBA00061451"/>
    </source>
</evidence>
<dbReference type="SUPFAM" id="SSF51735">
    <property type="entry name" value="NAD(P)-binding Rossmann-fold domains"/>
    <property type="match status" value="1"/>
</dbReference>
<dbReference type="InterPro" id="IPR013328">
    <property type="entry name" value="6PGD_dom2"/>
</dbReference>
<dbReference type="PANTHER" id="PTHR43362:SF7">
    <property type="entry name" value="D-MANNONATE OXIDOREDUCTASE"/>
    <property type="match status" value="1"/>
</dbReference>
<dbReference type="Pfam" id="PF08125">
    <property type="entry name" value="Mannitol_dh_C"/>
    <property type="match status" value="1"/>
</dbReference>
<evidence type="ECO:0000313" key="6">
    <source>
        <dbReference type="EMBL" id="QBM25502.1"/>
    </source>
</evidence>
<dbReference type="GO" id="GO:0008866">
    <property type="term" value="F:fructuronate reductase activity"/>
    <property type="evidence" value="ECO:0007669"/>
    <property type="project" value="UniProtKB-EC"/>
</dbReference>
<dbReference type="InterPro" id="IPR036291">
    <property type="entry name" value="NAD(P)-bd_dom_sf"/>
</dbReference>
<keyword evidence="1 6" id="KW-0560">Oxidoreductase</keyword>
<dbReference type="PROSITE" id="PS00974">
    <property type="entry name" value="MANNITOL_DHGENASE"/>
    <property type="match status" value="1"/>
</dbReference>
<dbReference type="RefSeq" id="WP_133087096.1">
    <property type="nucleotide sequence ID" value="NZ_CP037864.1"/>
</dbReference>
<evidence type="ECO:0000259" key="4">
    <source>
        <dbReference type="Pfam" id="PF01232"/>
    </source>
</evidence>
<dbReference type="InterPro" id="IPR023027">
    <property type="entry name" value="Mannitol_DH_CS"/>
</dbReference>
<evidence type="ECO:0000259" key="5">
    <source>
        <dbReference type="Pfam" id="PF08125"/>
    </source>
</evidence>
<dbReference type="InterPro" id="IPR000669">
    <property type="entry name" value="Mannitol_DH"/>
</dbReference>
<reference evidence="6 7" key="1">
    <citation type="submission" date="2019-03" db="EMBL/GenBank/DDBJ databases">
        <title>Complete genome sequence of an arsenate-respiring bacteria, Citrobacter sp. LY-1.</title>
        <authorList>
            <person name="Wang H."/>
            <person name="Liu Y."/>
            <person name="Li Q."/>
            <person name="Huang J."/>
        </authorList>
    </citation>
    <scope>NUCLEOTIDE SEQUENCE [LARGE SCALE GENOMIC DNA]</scope>
    <source>
        <strain evidence="6 7">LY-1</strain>
    </source>
</reference>
<keyword evidence="2" id="KW-0520">NAD</keyword>
<evidence type="ECO:0000256" key="2">
    <source>
        <dbReference type="ARBA" id="ARBA00023027"/>
    </source>
</evidence>
<keyword evidence="7" id="KW-1185">Reference proteome</keyword>
<name>A0A4P6WU13_9ENTR</name>
<accession>A0A4P6WU13</accession>
<dbReference type="Proteomes" id="UP000293850">
    <property type="component" value="Chromosome"/>
</dbReference>
<protein>
    <submittedName>
        <fullName evidence="6">Fructuronate reductase</fullName>
        <ecNumber evidence="6">1.1.1.57</ecNumber>
    </submittedName>
</protein>
<dbReference type="EMBL" id="CP037864">
    <property type="protein sequence ID" value="QBM25502.1"/>
    <property type="molecule type" value="Genomic_DNA"/>
</dbReference>
<dbReference type="FunFam" id="1.10.1040.10:FF:000020">
    <property type="entry name" value="D-mannonate oxidoreductase, NAD-binding"/>
    <property type="match status" value="1"/>
</dbReference>
<feature type="domain" description="Mannitol dehydrogenase N-terminal" evidence="4">
    <location>
        <begin position="25"/>
        <end position="275"/>
    </location>
</feature>
<dbReference type="GO" id="GO:0019594">
    <property type="term" value="P:mannitol metabolic process"/>
    <property type="evidence" value="ECO:0007669"/>
    <property type="project" value="InterPro"/>
</dbReference>
<comment type="similarity">
    <text evidence="3">Belongs to the mannitol dehydrogenase family. UxuB subfamily.</text>
</comment>
<gene>
    <name evidence="6" type="ORF">E1B03_24930</name>
</gene>
<dbReference type="KEGG" id="cars:E1B03_24930"/>